<dbReference type="GO" id="GO:0017108">
    <property type="term" value="F:5'-flap endonuclease activity"/>
    <property type="evidence" value="ECO:0007669"/>
    <property type="project" value="TreeGrafter"/>
</dbReference>
<keyword evidence="8" id="KW-0378">Hydrolase</keyword>
<name>A0AAN0XTN6_9VIBR</name>
<comment type="cofactor">
    <cofactor evidence="3">
        <name>Mg(2+)</name>
        <dbReference type="ChEBI" id="CHEBI:18420"/>
    </cofactor>
</comment>
<evidence type="ECO:0000256" key="9">
    <source>
        <dbReference type="ARBA" id="ARBA00022842"/>
    </source>
</evidence>
<comment type="cofactor">
    <cofactor evidence="2">
        <name>Mn(2+)</name>
        <dbReference type="ChEBI" id="CHEBI:29035"/>
    </cofactor>
</comment>
<dbReference type="GO" id="GO:0070336">
    <property type="term" value="F:flap-structured DNA binding"/>
    <property type="evidence" value="ECO:0007669"/>
    <property type="project" value="TreeGrafter"/>
</dbReference>
<dbReference type="Proteomes" id="UP000092018">
    <property type="component" value="Chromosome 1"/>
</dbReference>
<dbReference type="KEGG" id="vbr:A6E01_04285"/>
<dbReference type="InterPro" id="IPR049125">
    <property type="entry name" value="FAN1-like_WH"/>
</dbReference>
<dbReference type="InterPro" id="IPR033315">
    <property type="entry name" value="Fan1-like"/>
</dbReference>
<dbReference type="RefSeq" id="WP_065209638.1">
    <property type="nucleotide sequence ID" value="NZ_CP016177.1"/>
</dbReference>
<comment type="catalytic activity">
    <reaction evidence="1">
        <text>Hydrolytically removes 5'-nucleotides successively from the 3'-hydroxy termini of 3'-hydroxy-terminated oligonucleotides.</text>
        <dbReference type="EC" id="3.1.4.1"/>
    </reaction>
</comment>
<reference evidence="12 13" key="1">
    <citation type="submission" date="2016-06" db="EMBL/GenBank/DDBJ databases">
        <title>Adaptive Radiation by Waves of Gene Transfer Leads to Fine-Scale Resource Partitioning in Marine Microbes.</title>
        <authorList>
            <person name="Hehemann J.-H."/>
            <person name="Arevalo P."/>
            <person name="Datta M.S."/>
            <person name="Yu X."/>
            <person name="Corzett C."/>
            <person name="Henschel A."/>
            <person name="Preheim S.P."/>
            <person name="Timberlake S."/>
            <person name="Alm E.J."/>
            <person name="Polz M.F."/>
        </authorList>
    </citation>
    <scope>NUCLEOTIDE SEQUENCE [LARGE SCALE GENOMIC DNA]</scope>
    <source>
        <strain evidence="12 13">FF50</strain>
    </source>
</reference>
<dbReference type="Gene3D" id="3.40.1350.10">
    <property type="match status" value="1"/>
</dbReference>
<dbReference type="AlphaFoldDB" id="A0AAN0XTN6"/>
<dbReference type="EMBL" id="CP016177">
    <property type="protein sequence ID" value="ANO32455.1"/>
    <property type="molecule type" value="Genomic_DNA"/>
</dbReference>
<dbReference type="GO" id="GO:0008409">
    <property type="term" value="F:5'-3' exonuclease activity"/>
    <property type="evidence" value="ECO:0007669"/>
    <property type="project" value="TreeGrafter"/>
</dbReference>
<dbReference type="GO" id="GO:0004528">
    <property type="term" value="F:phosphodiesterase I activity"/>
    <property type="evidence" value="ECO:0007669"/>
    <property type="project" value="UniProtKB-EC"/>
</dbReference>
<evidence type="ECO:0000313" key="13">
    <source>
        <dbReference type="Proteomes" id="UP000092018"/>
    </source>
</evidence>
<evidence type="ECO:0000256" key="1">
    <source>
        <dbReference type="ARBA" id="ARBA00000983"/>
    </source>
</evidence>
<dbReference type="SMART" id="SM00990">
    <property type="entry name" value="VRR_NUC"/>
    <property type="match status" value="1"/>
</dbReference>
<dbReference type="EC" id="3.1.4.1" evidence="5"/>
<dbReference type="GO" id="GO:0036297">
    <property type="term" value="P:interstrand cross-link repair"/>
    <property type="evidence" value="ECO:0007669"/>
    <property type="project" value="InterPro"/>
</dbReference>
<evidence type="ECO:0000256" key="4">
    <source>
        <dbReference type="ARBA" id="ARBA00005533"/>
    </source>
</evidence>
<protein>
    <recommendedName>
        <fullName evidence="5">phosphodiesterase I</fullName>
        <ecNumber evidence="5">3.1.4.1</ecNumber>
    </recommendedName>
</protein>
<evidence type="ECO:0000256" key="10">
    <source>
        <dbReference type="ARBA" id="ARBA00023211"/>
    </source>
</evidence>
<gene>
    <name evidence="12" type="ORF">A6E01_04285</name>
</gene>
<proteinExistence type="inferred from homology"/>
<dbReference type="PANTHER" id="PTHR15749:SF4">
    <property type="entry name" value="FANCONI-ASSOCIATED NUCLEASE 1"/>
    <property type="match status" value="1"/>
</dbReference>
<dbReference type="Pfam" id="PF21315">
    <property type="entry name" value="FAN1_HTH"/>
    <property type="match status" value="1"/>
</dbReference>
<evidence type="ECO:0000313" key="12">
    <source>
        <dbReference type="EMBL" id="ANO32455.1"/>
    </source>
</evidence>
<evidence type="ECO:0000256" key="3">
    <source>
        <dbReference type="ARBA" id="ARBA00001946"/>
    </source>
</evidence>
<dbReference type="InterPro" id="IPR011856">
    <property type="entry name" value="tRNA_endonuc-like_dom_sf"/>
</dbReference>
<dbReference type="InterPro" id="IPR014883">
    <property type="entry name" value="VRR_NUC"/>
</dbReference>
<keyword evidence="6" id="KW-0540">Nuclease</keyword>
<feature type="domain" description="VRR-NUC" evidence="11">
    <location>
        <begin position="440"/>
        <end position="545"/>
    </location>
</feature>
<comment type="similarity">
    <text evidence="4">Belongs to the FAN1 family.</text>
</comment>
<evidence type="ECO:0000256" key="7">
    <source>
        <dbReference type="ARBA" id="ARBA00022723"/>
    </source>
</evidence>
<evidence type="ECO:0000256" key="5">
    <source>
        <dbReference type="ARBA" id="ARBA00012029"/>
    </source>
</evidence>
<accession>A0AAN0XTN6</accession>
<evidence type="ECO:0000259" key="11">
    <source>
        <dbReference type="SMART" id="SM00990"/>
    </source>
</evidence>
<sequence length="545" mass="63775">MQQIELPEGYYHRNFNTLIEHAQNHYSDLLHRDELEWIKDYDSLHIEAQRLLVRLFSRKGEWFRSDKLRYAEIPDLNRAFEQLARLSFISLPDAIDTEILCRSILTKPEVLKLFPQLGKSLSKSNLVQQACEECTEITTGQLHFTLIHLEYSAFLGTLTTLFFANARQDLSQFVLSDLGLHQFEQYSLSKELRFFNRRAEVEQLLSLAQISDRYYQMEKSASKTEKLEYLSALLEALIEAMPANIEHSYVSRRYQRLINNIARDFERLEDFDKAIQLFEQSALAPSRERRVRILIKRDELSEAKTLVKQMLEAPQDEPEHEVAQRLHQQLNRKLGIKAVRASKPNIASYHIELDLSAQRVESAVAHHLEQSGWQAYFLENTFLTGLFGLAFWDVIYAPIEGAFLNAYQVGPKDLYTPEFTEKRQQLIDTRKEELQRLGFAELERVYQCKQGLTNPFVHWPMFDLAVLQHAKRCLSMEELLGLFEVILGDIRSFRTGMPDLIAFKDNDYRWIEVKGPGDKLQDNQIRWFKQFSKLGIKAEVCYVNH</sequence>
<evidence type="ECO:0000256" key="6">
    <source>
        <dbReference type="ARBA" id="ARBA00022722"/>
    </source>
</evidence>
<dbReference type="GO" id="GO:0046872">
    <property type="term" value="F:metal ion binding"/>
    <property type="evidence" value="ECO:0007669"/>
    <property type="project" value="UniProtKB-KW"/>
</dbReference>
<evidence type="ECO:0000256" key="2">
    <source>
        <dbReference type="ARBA" id="ARBA00001936"/>
    </source>
</evidence>
<keyword evidence="7" id="KW-0479">Metal-binding</keyword>
<keyword evidence="10" id="KW-0464">Manganese</keyword>
<dbReference type="PANTHER" id="PTHR15749">
    <property type="entry name" value="FANCONI-ASSOCIATED NUCLEASE 1"/>
    <property type="match status" value="1"/>
</dbReference>
<dbReference type="Pfam" id="PF08774">
    <property type="entry name" value="VRR_NUC"/>
    <property type="match status" value="1"/>
</dbReference>
<organism evidence="12 13">
    <name type="scientific">Vibrio breoganii</name>
    <dbReference type="NCBI Taxonomy" id="553239"/>
    <lineage>
        <taxon>Bacteria</taxon>
        <taxon>Pseudomonadati</taxon>
        <taxon>Pseudomonadota</taxon>
        <taxon>Gammaproteobacteria</taxon>
        <taxon>Vibrionales</taxon>
        <taxon>Vibrionaceae</taxon>
        <taxon>Vibrio</taxon>
    </lineage>
</organism>
<keyword evidence="9" id="KW-0460">Magnesium</keyword>
<evidence type="ECO:0000256" key="8">
    <source>
        <dbReference type="ARBA" id="ARBA00022801"/>
    </source>
</evidence>